<comment type="caution">
    <text evidence="2">The sequence shown here is derived from an EMBL/GenBank/DDBJ whole genome shotgun (WGS) entry which is preliminary data.</text>
</comment>
<dbReference type="InterPro" id="IPR017853">
    <property type="entry name" value="GH"/>
</dbReference>
<evidence type="ECO:0000256" key="1">
    <source>
        <dbReference type="SAM" id="SignalP"/>
    </source>
</evidence>
<feature type="chain" id="PRO_5042871170" description="Glycoside hydrolase family 5 domain-containing protein" evidence="1">
    <location>
        <begin position="20"/>
        <end position="521"/>
    </location>
</feature>
<gene>
    <name evidence="2" type="ORF">RB653_004301</name>
</gene>
<evidence type="ECO:0000313" key="2">
    <source>
        <dbReference type="EMBL" id="KAK5582716.1"/>
    </source>
</evidence>
<evidence type="ECO:0000313" key="3">
    <source>
        <dbReference type="Proteomes" id="UP001344447"/>
    </source>
</evidence>
<protein>
    <recommendedName>
        <fullName evidence="4">Glycoside hydrolase family 5 domain-containing protein</fullName>
    </recommendedName>
</protein>
<dbReference type="EMBL" id="JAVFKY010000001">
    <property type="protein sequence ID" value="KAK5582716.1"/>
    <property type="molecule type" value="Genomic_DNA"/>
</dbReference>
<organism evidence="2 3">
    <name type="scientific">Dictyostelium firmibasis</name>
    <dbReference type="NCBI Taxonomy" id="79012"/>
    <lineage>
        <taxon>Eukaryota</taxon>
        <taxon>Amoebozoa</taxon>
        <taxon>Evosea</taxon>
        <taxon>Eumycetozoa</taxon>
        <taxon>Dictyostelia</taxon>
        <taxon>Dictyosteliales</taxon>
        <taxon>Dictyosteliaceae</taxon>
        <taxon>Dictyostelium</taxon>
    </lineage>
</organism>
<proteinExistence type="predicted"/>
<dbReference type="Proteomes" id="UP001344447">
    <property type="component" value="Unassembled WGS sequence"/>
</dbReference>
<reference evidence="2 3" key="1">
    <citation type="submission" date="2023-11" db="EMBL/GenBank/DDBJ databases">
        <title>Dfirmibasis_genome.</title>
        <authorList>
            <person name="Edelbroek B."/>
            <person name="Kjellin J."/>
            <person name="Jerlstrom-Hultqvist J."/>
            <person name="Soderbom F."/>
        </authorList>
    </citation>
    <scope>NUCLEOTIDE SEQUENCE [LARGE SCALE GENOMIC DNA]</scope>
    <source>
        <strain evidence="2 3">TNS-C-14</strain>
    </source>
</reference>
<sequence length="521" mass="57767">MNKFYLLLIISIFLNYVKCDQTILVPLFNKTINFSDFLGIGGEFSLFSSDSVSQQLTFIKQLPIGWVRIGIPYNQFESTEGVFDLNRFDPQMRQLNASGLNTIVYFTGVPSWFNTVGPTPTPTPLNASTLPSTIQQQAQFAQTLLELANNYTFVKYWQVWDRMNDIPTGATTYDPKTYLDLFNQVLQVFKKEGLQSKLSIGSVYGYGNSNSPGSDANFITDLLNDDSSVFNSIPSSFQPYTQYPEGNSLSDISGNSSNYIISNGLVNKLKGTGVSSSMVFSSQWGWSSDNSLGGELQQANNTIKRLLLDVVSGVDKSFLYTISDLDTNSNITNLSDRLYGIINLQLGKKLVYRVLERLFQITGPQLVTPTELINTQIIGVQPGMVIMFFKKPATKTFLVVFYKNYLSPANGGSTDPYKNVSTISLFSIPNGGSKDNIGYLYTPINVNQSPSTASSYEVVQLGQITYLPVSHDLSIFEFPLPPPKNSSSNSSSDDSSSLKLLPTFTNTILLVFIFTIIQYVF</sequence>
<dbReference type="GO" id="GO:0004553">
    <property type="term" value="F:hydrolase activity, hydrolyzing O-glycosyl compounds"/>
    <property type="evidence" value="ECO:0007669"/>
    <property type="project" value="TreeGrafter"/>
</dbReference>
<name>A0AAN7U746_9MYCE</name>
<keyword evidence="1" id="KW-0732">Signal</keyword>
<dbReference type="PANTHER" id="PTHR12631">
    <property type="entry name" value="ALPHA-L-IDURONIDASE"/>
    <property type="match status" value="1"/>
</dbReference>
<dbReference type="PANTHER" id="PTHR12631:SF6">
    <property type="entry name" value="GLYCOSIDASE SUPERFAMILY PROTEIN"/>
    <property type="match status" value="1"/>
</dbReference>
<keyword evidence="3" id="KW-1185">Reference proteome</keyword>
<dbReference type="Gene3D" id="3.20.20.80">
    <property type="entry name" value="Glycosidases"/>
    <property type="match status" value="1"/>
</dbReference>
<dbReference type="AlphaFoldDB" id="A0AAN7U746"/>
<dbReference type="InterPro" id="IPR051923">
    <property type="entry name" value="Glycosyl_Hydrolase_39"/>
</dbReference>
<evidence type="ECO:0008006" key="4">
    <source>
        <dbReference type="Google" id="ProtNLM"/>
    </source>
</evidence>
<accession>A0AAN7U746</accession>
<feature type="signal peptide" evidence="1">
    <location>
        <begin position="1"/>
        <end position="19"/>
    </location>
</feature>
<dbReference type="SUPFAM" id="SSF51445">
    <property type="entry name" value="(Trans)glycosidases"/>
    <property type="match status" value="1"/>
</dbReference>